<name>A0A0L0NF93_TOLOC</name>
<feature type="compositionally biased region" description="Basic and acidic residues" evidence="1">
    <location>
        <begin position="1"/>
        <end position="14"/>
    </location>
</feature>
<gene>
    <name evidence="2" type="ORF">TOPH_02538</name>
</gene>
<dbReference type="OrthoDB" id="546434at2759"/>
<evidence type="ECO:0000313" key="3">
    <source>
        <dbReference type="Proteomes" id="UP000036947"/>
    </source>
</evidence>
<reference evidence="2 3" key="1">
    <citation type="journal article" date="2015" name="BMC Genomics">
        <title>The genome of the truffle-parasite Tolypocladium ophioglossoides and the evolution of antifungal peptaibiotics.</title>
        <authorList>
            <person name="Quandt C.A."/>
            <person name="Bushley K.E."/>
            <person name="Spatafora J.W."/>
        </authorList>
    </citation>
    <scope>NUCLEOTIDE SEQUENCE [LARGE SCALE GENOMIC DNA]</scope>
    <source>
        <strain evidence="2 3">CBS 100239</strain>
    </source>
</reference>
<proteinExistence type="predicted"/>
<feature type="compositionally biased region" description="Low complexity" evidence="1">
    <location>
        <begin position="79"/>
        <end position="91"/>
    </location>
</feature>
<organism evidence="2 3">
    <name type="scientific">Tolypocladium ophioglossoides (strain CBS 100239)</name>
    <name type="common">Snaketongue truffleclub</name>
    <name type="synonym">Elaphocordyceps ophioglossoides</name>
    <dbReference type="NCBI Taxonomy" id="1163406"/>
    <lineage>
        <taxon>Eukaryota</taxon>
        <taxon>Fungi</taxon>
        <taxon>Dikarya</taxon>
        <taxon>Ascomycota</taxon>
        <taxon>Pezizomycotina</taxon>
        <taxon>Sordariomycetes</taxon>
        <taxon>Hypocreomycetidae</taxon>
        <taxon>Hypocreales</taxon>
        <taxon>Ophiocordycipitaceae</taxon>
        <taxon>Tolypocladium</taxon>
    </lineage>
</organism>
<protein>
    <submittedName>
        <fullName evidence="2">Uncharacterized protein</fullName>
    </submittedName>
</protein>
<comment type="caution">
    <text evidence="2">The sequence shown here is derived from an EMBL/GenBank/DDBJ whole genome shotgun (WGS) entry which is preliminary data.</text>
</comment>
<dbReference type="Proteomes" id="UP000036947">
    <property type="component" value="Unassembled WGS sequence"/>
</dbReference>
<sequence>MPRPEGTVRLDARPWNEPPLVTAPTKLTVGLATAGREARLNTPSALTRRPPRPAVADQGLLAKSQTLSRTRLRPSLEQPTSLASALTTSPSLSSTATAASLSLLEHRKRRGRLVRSTDTGGMLAAVANSSCAAFGSDHGCLANRPCPEVDSVAACPDCDTGPLPLQHHQLRGLVL</sequence>
<evidence type="ECO:0000256" key="1">
    <source>
        <dbReference type="SAM" id="MobiDB-lite"/>
    </source>
</evidence>
<feature type="region of interest" description="Disordered" evidence="1">
    <location>
        <begin position="72"/>
        <end position="91"/>
    </location>
</feature>
<keyword evidence="3" id="KW-1185">Reference proteome</keyword>
<dbReference type="EMBL" id="LFRF01000005">
    <property type="protein sequence ID" value="KND92807.1"/>
    <property type="molecule type" value="Genomic_DNA"/>
</dbReference>
<dbReference type="AlphaFoldDB" id="A0A0L0NF93"/>
<evidence type="ECO:0000313" key="2">
    <source>
        <dbReference type="EMBL" id="KND92807.1"/>
    </source>
</evidence>
<feature type="region of interest" description="Disordered" evidence="1">
    <location>
        <begin position="1"/>
        <end position="56"/>
    </location>
</feature>
<accession>A0A0L0NF93</accession>